<feature type="compositionally biased region" description="Low complexity" evidence="1">
    <location>
        <begin position="480"/>
        <end position="495"/>
    </location>
</feature>
<dbReference type="GO" id="GO:0042393">
    <property type="term" value="F:histone binding"/>
    <property type="evidence" value="ECO:0007669"/>
    <property type="project" value="InterPro"/>
</dbReference>
<feature type="compositionally biased region" description="Polar residues" evidence="1">
    <location>
        <begin position="457"/>
        <end position="472"/>
    </location>
</feature>
<feature type="compositionally biased region" description="Low complexity" evidence="1">
    <location>
        <begin position="53"/>
        <end position="67"/>
    </location>
</feature>
<reference evidence="2 3" key="1">
    <citation type="submission" date="2016-07" db="EMBL/GenBank/DDBJ databases">
        <title>Draft genome of the white-rot fungus Obba rivulosa 3A-2.</title>
        <authorList>
            <consortium name="DOE Joint Genome Institute"/>
            <person name="Miettinen O."/>
            <person name="Riley R."/>
            <person name="Acob R."/>
            <person name="Barry K."/>
            <person name="Cullen D."/>
            <person name="De Vries R."/>
            <person name="Hainaut M."/>
            <person name="Hatakka A."/>
            <person name="Henrissat B."/>
            <person name="Hilden K."/>
            <person name="Kuo R."/>
            <person name="Labutti K."/>
            <person name="Lipzen A."/>
            <person name="Makela M.R."/>
            <person name="Sandor L."/>
            <person name="Spatafora J.W."/>
            <person name="Grigoriev I.V."/>
            <person name="Hibbett D.S."/>
        </authorList>
    </citation>
    <scope>NUCLEOTIDE SEQUENCE [LARGE SCALE GENOMIC DNA]</scope>
    <source>
        <strain evidence="2 3">3A-2</strain>
    </source>
</reference>
<dbReference type="GO" id="GO:0005634">
    <property type="term" value="C:nucleus"/>
    <property type="evidence" value="ECO:0007669"/>
    <property type="project" value="InterPro"/>
</dbReference>
<dbReference type="EMBL" id="KV722378">
    <property type="protein sequence ID" value="OCH91843.1"/>
    <property type="molecule type" value="Genomic_DNA"/>
</dbReference>
<sequence length="696" mass="75310">MAEHAGSSKSKDVSQHPPLITPSASPPSSRVSHVSRSRPPEGPPFAKRPRLVSTPSSLRSFSTPSSSATAVDPHNDFYEERRKSQKRLVDFWAQLEGRYSRPLDEDDIIDVVSESMVKDGGFLRGLRKQLDIGCFQAGSGAQDTGDASSEGGGPLTEPEEEVDEIDAFATPAPEANFSDEWEKAKNVPPVQVLDPADAQDLEAFMEAERRRKELYGDEEDFDVCDITLLAGPQVSPCQRSSRSSATPSQLFDDGALGNADEEPGDEKEEYPVYPITPKRIKPRRKSIAPFIDDASEDEFAAWTTSESTPARSTVRKARAQSKSRTQTASVPARDIIDLTGASSKSGTQSDLASHIPDEIPIELAHSSAVRMRSRAKSKPPARRTAAKSVSPRVSLALIQLHTPPQSTSPAHEHEHDTAAIHDAPPRCETSESIRSRRETFSFPSPPRPRRRLPRVVQDQSATTSDVLNSPILSTADDISFAHASASSPSKASRPAITKSIATSKIVPDAVITEKYTPITRSAARKLRPPAPGPPSHENEESPVAPPSTARFTRRDKGKGKAGVESPDVPDSPELTLAVAPTMRTRSKRSTSKPLLKETPVLSSSESPLAKPSRGRKRKRIVSTSSISEPEGHVGVSSSDAGHYGPSSPSEHRETLARIQFDSPSPPSRSHITGSLSRVRDEGCMLQTLSAASHFTH</sequence>
<evidence type="ECO:0000313" key="2">
    <source>
        <dbReference type="EMBL" id="OCH91843.1"/>
    </source>
</evidence>
<proteinExistence type="predicted"/>
<feature type="compositionally biased region" description="Polar residues" evidence="1">
    <location>
        <begin position="235"/>
        <end position="249"/>
    </location>
</feature>
<dbReference type="Proteomes" id="UP000250043">
    <property type="component" value="Unassembled WGS sequence"/>
</dbReference>
<feature type="compositionally biased region" description="Acidic residues" evidence="1">
    <location>
        <begin position="259"/>
        <end position="268"/>
    </location>
</feature>
<feature type="compositionally biased region" description="Polar residues" evidence="1">
    <location>
        <begin position="340"/>
        <end position="351"/>
    </location>
</feature>
<organism evidence="2 3">
    <name type="scientific">Obba rivulosa</name>
    <dbReference type="NCBI Taxonomy" id="1052685"/>
    <lineage>
        <taxon>Eukaryota</taxon>
        <taxon>Fungi</taxon>
        <taxon>Dikarya</taxon>
        <taxon>Basidiomycota</taxon>
        <taxon>Agaricomycotina</taxon>
        <taxon>Agaricomycetes</taxon>
        <taxon>Polyporales</taxon>
        <taxon>Gelatoporiaceae</taxon>
        <taxon>Obba</taxon>
    </lineage>
</organism>
<feature type="compositionally biased region" description="Basic residues" evidence="1">
    <location>
        <begin position="371"/>
        <end position="385"/>
    </location>
</feature>
<accession>A0A8E2DNW8</accession>
<feature type="region of interest" description="Disordered" evidence="1">
    <location>
        <begin position="136"/>
        <end position="162"/>
    </location>
</feature>
<feature type="compositionally biased region" description="Low complexity" evidence="1">
    <location>
        <begin position="22"/>
        <end position="34"/>
    </location>
</feature>
<gene>
    <name evidence="2" type="ORF">OBBRIDRAFT_491116</name>
</gene>
<feature type="region of interest" description="Disordered" evidence="1">
    <location>
        <begin position="301"/>
        <end position="674"/>
    </location>
</feature>
<dbReference type="Pfam" id="PF10384">
    <property type="entry name" value="Scm3"/>
    <property type="match status" value="1"/>
</dbReference>
<dbReference type="InterPro" id="IPR018465">
    <property type="entry name" value="Scm3/HJURP"/>
</dbReference>
<dbReference type="AlphaFoldDB" id="A0A8E2DNW8"/>
<evidence type="ECO:0000256" key="1">
    <source>
        <dbReference type="SAM" id="MobiDB-lite"/>
    </source>
</evidence>
<protein>
    <submittedName>
        <fullName evidence="2">Uncharacterized protein</fullName>
    </submittedName>
</protein>
<feature type="region of interest" description="Disordered" evidence="1">
    <location>
        <begin position="1"/>
        <end position="77"/>
    </location>
</feature>
<feature type="compositionally biased region" description="Polar residues" evidence="1">
    <location>
        <begin position="302"/>
        <end position="311"/>
    </location>
</feature>
<name>A0A8E2DNW8_9APHY</name>
<dbReference type="OrthoDB" id="2420608at2759"/>
<evidence type="ECO:0000313" key="3">
    <source>
        <dbReference type="Proteomes" id="UP000250043"/>
    </source>
</evidence>
<keyword evidence="3" id="KW-1185">Reference proteome</keyword>
<feature type="compositionally biased region" description="Basic and acidic residues" evidence="1">
    <location>
        <begin position="410"/>
        <end position="439"/>
    </location>
</feature>
<feature type="region of interest" description="Disordered" evidence="1">
    <location>
        <begin position="232"/>
        <end position="278"/>
    </location>
</feature>